<dbReference type="Pfam" id="PF07859">
    <property type="entry name" value="Abhydrolase_3"/>
    <property type="match status" value="1"/>
</dbReference>
<dbReference type="GO" id="GO:0004806">
    <property type="term" value="F:triacylglycerol lipase activity"/>
    <property type="evidence" value="ECO:0007669"/>
    <property type="project" value="TreeGrafter"/>
</dbReference>
<evidence type="ECO:0000256" key="3">
    <source>
        <dbReference type="PROSITE-ProRule" id="PRU10038"/>
    </source>
</evidence>
<dbReference type="Gene3D" id="3.40.50.1820">
    <property type="entry name" value="alpha/beta hydrolase"/>
    <property type="match status" value="1"/>
</dbReference>
<keyword evidence="6" id="KW-1185">Reference proteome</keyword>
<evidence type="ECO:0000313" key="6">
    <source>
        <dbReference type="Proteomes" id="UP000183561"/>
    </source>
</evidence>
<dbReference type="Proteomes" id="UP000183561">
    <property type="component" value="Unassembled WGS sequence"/>
</dbReference>
<dbReference type="SUPFAM" id="SSF53474">
    <property type="entry name" value="alpha/beta-Hydrolases"/>
    <property type="match status" value="1"/>
</dbReference>
<dbReference type="InterPro" id="IPR033140">
    <property type="entry name" value="Lipase_GDXG_put_SER_AS"/>
</dbReference>
<keyword evidence="2" id="KW-0378">Hydrolase</keyword>
<dbReference type="AlphaFoldDB" id="A0A1H4KYJ3"/>
<accession>A0A1H4KYJ3</accession>
<evidence type="ECO:0000259" key="4">
    <source>
        <dbReference type="Pfam" id="PF07859"/>
    </source>
</evidence>
<protein>
    <submittedName>
        <fullName evidence="5">Acetyl esterase/lipase</fullName>
    </submittedName>
</protein>
<reference evidence="6" key="1">
    <citation type="submission" date="2016-10" db="EMBL/GenBank/DDBJ databases">
        <authorList>
            <person name="Varghese N."/>
            <person name="Submissions S."/>
        </authorList>
    </citation>
    <scope>NUCLEOTIDE SEQUENCE [LARGE SCALE GENOMIC DNA]</scope>
    <source>
        <strain evidence="6">DSM 44498</strain>
    </source>
</reference>
<dbReference type="RefSeq" id="WP_072946504.1">
    <property type="nucleotide sequence ID" value="NZ_FNSV01000005.1"/>
</dbReference>
<evidence type="ECO:0000313" key="5">
    <source>
        <dbReference type="EMBL" id="SEB63276.1"/>
    </source>
</evidence>
<sequence length="299" mass="31824">MASDDVVRAVKELNNSLDFGSRPSIGEIRAKVDAMWPEPGPDILVKPATVGGIPGRWVTAPGAPSAMVIHLHGGGFANGSSVSHRDLAARISRASGTRVFLPDFSLSPEHAVGRALEEVVGVFHALTAGDAGPVFLSGDSAGGGLAISAALRLRDEMREGQYERRCVPAGVIAMSPWADLTFDSESFRRNADIDPMGKPAAYASLARGYLQGHDARDPLASPCFADFAGFPPLLVQAGSSELIVDDAIRVASAARRAGCEVDLQIAYQMCHAYQLFADFPETEHALDEVGKFVRRWAVR</sequence>
<dbReference type="PANTHER" id="PTHR48081:SF30">
    <property type="entry name" value="ACETYL-HYDROLASE LIPR-RELATED"/>
    <property type="match status" value="1"/>
</dbReference>
<evidence type="ECO:0000256" key="1">
    <source>
        <dbReference type="ARBA" id="ARBA00010515"/>
    </source>
</evidence>
<dbReference type="PROSITE" id="PS01173">
    <property type="entry name" value="LIPASE_GDXG_HIS"/>
    <property type="match status" value="1"/>
</dbReference>
<dbReference type="InterPro" id="IPR050300">
    <property type="entry name" value="GDXG_lipolytic_enzyme"/>
</dbReference>
<dbReference type="InterPro" id="IPR002168">
    <property type="entry name" value="Lipase_GDXG_HIS_AS"/>
</dbReference>
<organism evidence="5 6">
    <name type="scientific">Rhodococcus koreensis</name>
    <dbReference type="NCBI Taxonomy" id="99653"/>
    <lineage>
        <taxon>Bacteria</taxon>
        <taxon>Bacillati</taxon>
        <taxon>Actinomycetota</taxon>
        <taxon>Actinomycetes</taxon>
        <taxon>Mycobacteriales</taxon>
        <taxon>Nocardiaceae</taxon>
        <taxon>Rhodococcus</taxon>
    </lineage>
</organism>
<gene>
    <name evidence="5" type="ORF">SAMN04490239_0972</name>
</gene>
<dbReference type="PROSITE" id="PS01174">
    <property type="entry name" value="LIPASE_GDXG_SER"/>
    <property type="match status" value="1"/>
</dbReference>
<dbReference type="InterPro" id="IPR013094">
    <property type="entry name" value="AB_hydrolase_3"/>
</dbReference>
<dbReference type="InterPro" id="IPR029058">
    <property type="entry name" value="AB_hydrolase_fold"/>
</dbReference>
<dbReference type="PANTHER" id="PTHR48081">
    <property type="entry name" value="AB HYDROLASE SUPERFAMILY PROTEIN C4A8.06C"/>
    <property type="match status" value="1"/>
</dbReference>
<name>A0A1H4KYJ3_9NOCA</name>
<proteinExistence type="inferred from homology"/>
<evidence type="ECO:0000256" key="2">
    <source>
        <dbReference type="ARBA" id="ARBA00022801"/>
    </source>
</evidence>
<feature type="domain" description="Alpha/beta hydrolase fold-3" evidence="4">
    <location>
        <begin position="68"/>
        <end position="274"/>
    </location>
</feature>
<feature type="active site" evidence="3">
    <location>
        <position position="140"/>
    </location>
</feature>
<comment type="similarity">
    <text evidence="1">Belongs to the 'GDXG' lipolytic enzyme family.</text>
</comment>
<dbReference type="EMBL" id="FNSV01000005">
    <property type="protein sequence ID" value="SEB63276.1"/>
    <property type="molecule type" value="Genomic_DNA"/>
</dbReference>
<dbReference type="OrthoDB" id="9803828at2"/>